<dbReference type="EMBL" id="PPSX01000016">
    <property type="protein sequence ID" value="RZQ54346.1"/>
    <property type="molecule type" value="Genomic_DNA"/>
</dbReference>
<dbReference type="RefSeq" id="WP_130254405.1">
    <property type="nucleotide sequence ID" value="NZ_PPSX01000016.1"/>
</dbReference>
<comment type="caution">
    <text evidence="2">The sequence shown here is derived from an EMBL/GenBank/DDBJ whole genome shotgun (WGS) entry which is preliminary data.</text>
</comment>
<dbReference type="Proteomes" id="UP000291338">
    <property type="component" value="Unassembled WGS sequence"/>
</dbReference>
<reference evidence="2 3" key="1">
    <citation type="submission" date="2018-01" db="EMBL/GenBank/DDBJ databases">
        <title>Co-occurrence of chitin degradation, pigmentation and bioactivity in marine Pseudoalteromonas.</title>
        <authorList>
            <person name="Paulsen S."/>
            <person name="Gram L."/>
            <person name="Machado H."/>
        </authorList>
    </citation>
    <scope>NUCLEOTIDE SEQUENCE [LARGE SCALE GENOMIC DNA]</scope>
    <source>
        <strain evidence="2 3">S3898</strain>
    </source>
</reference>
<feature type="transmembrane region" description="Helical" evidence="1">
    <location>
        <begin position="32"/>
        <end position="55"/>
    </location>
</feature>
<evidence type="ECO:0000313" key="3">
    <source>
        <dbReference type="Proteomes" id="UP000291338"/>
    </source>
</evidence>
<gene>
    <name evidence="2" type="ORF">C1E23_04385</name>
</gene>
<keyword evidence="1" id="KW-0812">Transmembrane</keyword>
<feature type="transmembrane region" description="Helical" evidence="1">
    <location>
        <begin position="119"/>
        <end position="140"/>
    </location>
</feature>
<feature type="transmembrane region" description="Helical" evidence="1">
    <location>
        <begin position="67"/>
        <end position="91"/>
    </location>
</feature>
<name>A0A4Q7IS20_9GAMM</name>
<keyword evidence="1" id="KW-0472">Membrane</keyword>
<organism evidence="2 3">
    <name type="scientific">Pseudoalteromonas phenolica</name>
    <dbReference type="NCBI Taxonomy" id="161398"/>
    <lineage>
        <taxon>Bacteria</taxon>
        <taxon>Pseudomonadati</taxon>
        <taxon>Pseudomonadota</taxon>
        <taxon>Gammaproteobacteria</taxon>
        <taxon>Alteromonadales</taxon>
        <taxon>Pseudoalteromonadaceae</taxon>
        <taxon>Pseudoalteromonas</taxon>
    </lineage>
</organism>
<evidence type="ECO:0000256" key="1">
    <source>
        <dbReference type="SAM" id="Phobius"/>
    </source>
</evidence>
<accession>A0A4Q7IS20</accession>
<evidence type="ECO:0000313" key="2">
    <source>
        <dbReference type="EMBL" id="RZQ54346.1"/>
    </source>
</evidence>
<protein>
    <submittedName>
        <fullName evidence="2">Uncharacterized protein</fullName>
    </submittedName>
</protein>
<sequence>MDHLARLYYFRYFRQLIELKRFVKINPSLLPLIAYLISSAAGLFYLTNLLAYFGFDGLQHIRLGDFFTIIFSSLGLMLTFVGIVIFCIFIIPLDKKLTGIRFLGLGKIFFKMNLPFLKAPLLSAFCSALIAVFVNAFTMAKIDASHIKNSQEGFVTVSFNYPVNWLGKTTTTLEETKIIASTSYYVFIFHQTTKKSVVVPLSNIATVFKAQPKGHESE</sequence>
<proteinExistence type="predicted"/>
<dbReference type="AlphaFoldDB" id="A0A4Q7IS20"/>
<keyword evidence="1" id="KW-1133">Transmembrane helix</keyword>